<keyword evidence="2" id="KW-1185">Reference proteome</keyword>
<sequence length="144" mass="16558">MVGIKMVKKIGVFSVLLLFSSCLKGDCEIDKKYALAVECLQIITQRPSSSAYNLKSEGIHLFTKRKCICIDETRWLGNYSELLEIGDTIIKRKGELRFSFHKKDTIITVDWRCEEPDVSEIRIRGGVMADLTVQQLRDLKMNKR</sequence>
<gene>
    <name evidence="1" type="ORF">NCTC11179_02617</name>
</gene>
<evidence type="ECO:0000313" key="2">
    <source>
        <dbReference type="Proteomes" id="UP000255024"/>
    </source>
</evidence>
<dbReference type="EMBL" id="UGQL01000002">
    <property type="protein sequence ID" value="STZ69120.1"/>
    <property type="molecule type" value="Genomic_DNA"/>
</dbReference>
<accession>A0A378U3U3</accession>
<evidence type="ECO:0000313" key="1">
    <source>
        <dbReference type="EMBL" id="STZ69120.1"/>
    </source>
</evidence>
<name>A0A378U3U3_MYROD</name>
<proteinExistence type="predicted"/>
<organism evidence="1 2">
    <name type="scientific">Myroides odoratus</name>
    <name type="common">Flavobacterium odoratum</name>
    <dbReference type="NCBI Taxonomy" id="256"/>
    <lineage>
        <taxon>Bacteria</taxon>
        <taxon>Pseudomonadati</taxon>
        <taxon>Bacteroidota</taxon>
        <taxon>Flavobacteriia</taxon>
        <taxon>Flavobacteriales</taxon>
        <taxon>Flavobacteriaceae</taxon>
        <taxon>Myroides</taxon>
    </lineage>
</organism>
<reference evidence="1 2" key="1">
    <citation type="submission" date="2018-06" db="EMBL/GenBank/DDBJ databases">
        <authorList>
            <consortium name="Pathogen Informatics"/>
            <person name="Doyle S."/>
        </authorList>
    </citation>
    <scope>NUCLEOTIDE SEQUENCE [LARGE SCALE GENOMIC DNA]</scope>
    <source>
        <strain evidence="1 2">NCTC11179</strain>
    </source>
</reference>
<dbReference type="Proteomes" id="UP000255024">
    <property type="component" value="Unassembled WGS sequence"/>
</dbReference>
<protein>
    <recommendedName>
        <fullName evidence="3">Lipoprotein</fullName>
    </recommendedName>
</protein>
<dbReference type="PROSITE" id="PS51257">
    <property type="entry name" value="PROKAR_LIPOPROTEIN"/>
    <property type="match status" value="1"/>
</dbReference>
<dbReference type="AlphaFoldDB" id="A0A378U3U3"/>
<dbReference type="RefSeq" id="WP_181816740.1">
    <property type="nucleotide sequence ID" value="NZ_CP068107.1"/>
</dbReference>
<evidence type="ECO:0008006" key="3">
    <source>
        <dbReference type="Google" id="ProtNLM"/>
    </source>
</evidence>